<feature type="region of interest" description="Disordered" evidence="1">
    <location>
        <begin position="1"/>
        <end position="35"/>
    </location>
</feature>
<comment type="caution">
    <text evidence="2">The sequence shown here is derived from an EMBL/GenBank/DDBJ whole genome shotgun (WGS) entry which is preliminary data.</text>
</comment>
<dbReference type="Proteomes" id="UP000656881">
    <property type="component" value="Unassembled WGS sequence"/>
</dbReference>
<accession>A0ABQ2LMZ4</accession>
<evidence type="ECO:0000313" key="3">
    <source>
        <dbReference type="Proteomes" id="UP000656881"/>
    </source>
</evidence>
<proteinExistence type="predicted"/>
<keyword evidence="3" id="KW-1185">Reference proteome</keyword>
<evidence type="ECO:0000256" key="1">
    <source>
        <dbReference type="SAM" id="MobiDB-lite"/>
    </source>
</evidence>
<organism evidence="2 3">
    <name type="scientific">Streptomyces lasiicapitis</name>
    <dbReference type="NCBI Taxonomy" id="1923961"/>
    <lineage>
        <taxon>Bacteria</taxon>
        <taxon>Bacillati</taxon>
        <taxon>Actinomycetota</taxon>
        <taxon>Actinomycetes</taxon>
        <taxon>Kitasatosporales</taxon>
        <taxon>Streptomycetaceae</taxon>
        <taxon>Streptomyces</taxon>
    </lineage>
</organism>
<sequence>MNGREVKDTKARRHRVASTARALAPAPPRDVETSEAGGQVLDHVVIVGCHCAYVNGKGPGLPGTGPSADRDTDPRVTAVPG</sequence>
<feature type="region of interest" description="Disordered" evidence="1">
    <location>
        <begin position="56"/>
        <end position="81"/>
    </location>
</feature>
<name>A0ABQ2LMZ4_9ACTN</name>
<reference evidence="3" key="1">
    <citation type="journal article" date="2019" name="Int. J. Syst. Evol. Microbiol.">
        <title>The Global Catalogue of Microorganisms (GCM) 10K type strain sequencing project: providing services to taxonomists for standard genome sequencing and annotation.</title>
        <authorList>
            <consortium name="The Broad Institute Genomics Platform"/>
            <consortium name="The Broad Institute Genome Sequencing Center for Infectious Disease"/>
            <person name="Wu L."/>
            <person name="Ma J."/>
        </authorList>
    </citation>
    <scope>NUCLEOTIDE SEQUENCE [LARGE SCALE GENOMIC DNA]</scope>
    <source>
        <strain evidence="3">CGMCC 4.7349</strain>
    </source>
</reference>
<dbReference type="EMBL" id="BMNG01000004">
    <property type="protein sequence ID" value="GGO40507.1"/>
    <property type="molecule type" value="Genomic_DNA"/>
</dbReference>
<gene>
    <name evidence="2" type="ORF">GCM10012286_18640</name>
</gene>
<evidence type="ECO:0000313" key="2">
    <source>
        <dbReference type="EMBL" id="GGO40507.1"/>
    </source>
</evidence>
<protein>
    <submittedName>
        <fullName evidence="2">Uncharacterized protein</fullName>
    </submittedName>
</protein>